<dbReference type="Pfam" id="PF14033">
    <property type="entry name" value="DUF4246"/>
    <property type="match status" value="1"/>
</dbReference>
<dbReference type="PANTHER" id="PTHR33119:SF1">
    <property type="entry name" value="FE2OG DIOXYGENASE DOMAIN-CONTAINING PROTEIN"/>
    <property type="match status" value="1"/>
</dbReference>
<evidence type="ECO:0000313" key="2">
    <source>
        <dbReference type="EMBL" id="CAJ1945269.1"/>
    </source>
</evidence>
<dbReference type="PANTHER" id="PTHR33119">
    <property type="entry name" value="IFI3P"/>
    <property type="match status" value="1"/>
</dbReference>
<dbReference type="AlphaFoldDB" id="A0AAD2D072"/>
<dbReference type="EMBL" id="CAKOGP040001335">
    <property type="protein sequence ID" value="CAJ1945269.1"/>
    <property type="molecule type" value="Genomic_DNA"/>
</dbReference>
<reference evidence="2" key="1">
    <citation type="submission" date="2023-08" db="EMBL/GenBank/DDBJ databases">
        <authorList>
            <person name="Audoor S."/>
            <person name="Bilcke G."/>
        </authorList>
    </citation>
    <scope>NUCLEOTIDE SEQUENCE</scope>
</reference>
<accession>A0AAD2D072</accession>
<dbReference type="Proteomes" id="UP001295423">
    <property type="component" value="Unassembled WGS sequence"/>
</dbReference>
<protein>
    <recommendedName>
        <fullName evidence="1">DUF4246 domain-containing protein</fullName>
    </recommendedName>
</protein>
<comment type="caution">
    <text evidence="2">The sequence shown here is derived from an EMBL/GenBank/DDBJ whole genome shotgun (WGS) entry which is preliminary data.</text>
</comment>
<evidence type="ECO:0000259" key="1">
    <source>
        <dbReference type="Pfam" id="PF14033"/>
    </source>
</evidence>
<feature type="domain" description="DUF4246" evidence="1">
    <location>
        <begin position="324"/>
        <end position="668"/>
    </location>
</feature>
<evidence type="ECO:0000313" key="3">
    <source>
        <dbReference type="Proteomes" id="UP001295423"/>
    </source>
</evidence>
<dbReference type="InterPro" id="IPR049192">
    <property type="entry name" value="DUF4246_C"/>
</dbReference>
<sequence length="706" mass="80810">MTRSMFELLNEQPALVAEVLSFLIEDTNGLAKMRTVSKTWDKTVIPYCLDGRRFLKTCAQSKYNFMEELVTFGESAYAGRVYSLTNEESFEFFMQSGDKTDGWLRTNKIMFLRNYTYSRPDDLFDVPKQENYSFLEKSAEDFSNYCSTLQSTRSWDEFKATAEMAYTEGFFLSVEDLEKAKSEGAKIDLQKGRGSEFMPIILTVKLPLDEYTPLQAGSATIVLLKARVNKEDVVPKYGSGNVPSLHPFLEFRDLVAKQGDESYVYPTYAGYNPVPSDDGTMSCQVPVALHLRDGLQELLWDFETTDSYLPIEDLWRKCQEQPVKEGVAIADGFVPQDLHVKLMKDIDDFNAKQIVDYHPHSNNTVRDIVHPALYSYVKGVSPLSKSEAEIAALSQDPNVPEEDRVELAAKDYWGRPYEASSKYQWLPTYFSIGNDGSCTICDYINNLVPRTENEALYGSLAQLFSQALPLIESVYGYCRVIKEEQYIRMDDDSEISYDSVDLESMDEKPVSLRGKEIQVVTKIVDYELGPGETYEGVWHVEGMSHEEIVATAIYFIDRDEEIKGGDILFKRAFHKQEAMYIFSHVDQVRPREMEDIIDEGLMPLGTVETRQGRLVVFPNSHVHKVSAIKNVSTEQGGEKKKRRIVVFFLINPERRIVSTREVAVQQEHAGGTMKREDALEHRLALMKERKFTKQDWNVRDIELCEH</sequence>
<gene>
    <name evidence="2" type="ORF">CYCCA115_LOCUS9413</name>
</gene>
<keyword evidence="3" id="KW-1185">Reference proteome</keyword>
<proteinExistence type="predicted"/>
<dbReference type="InterPro" id="IPR025340">
    <property type="entry name" value="DUF4246"/>
</dbReference>
<name>A0AAD2D072_9STRA</name>
<organism evidence="2 3">
    <name type="scientific">Cylindrotheca closterium</name>
    <dbReference type="NCBI Taxonomy" id="2856"/>
    <lineage>
        <taxon>Eukaryota</taxon>
        <taxon>Sar</taxon>
        <taxon>Stramenopiles</taxon>
        <taxon>Ochrophyta</taxon>
        <taxon>Bacillariophyta</taxon>
        <taxon>Bacillariophyceae</taxon>
        <taxon>Bacillariophycidae</taxon>
        <taxon>Bacillariales</taxon>
        <taxon>Bacillariaceae</taxon>
        <taxon>Cylindrotheca</taxon>
    </lineage>
</organism>